<protein>
    <submittedName>
        <fullName evidence="3">Uncharacterized protein</fullName>
    </submittedName>
</protein>
<reference evidence="3" key="1">
    <citation type="submission" date="2022-03" db="EMBL/GenBank/DDBJ databases">
        <title>Draft genome sequence of Aduncisulcus paluster, a free-living microaerophilic Fornicata.</title>
        <authorList>
            <person name="Yuyama I."/>
            <person name="Kume K."/>
            <person name="Tamura T."/>
            <person name="Inagaki Y."/>
            <person name="Hashimoto T."/>
        </authorList>
    </citation>
    <scope>NUCLEOTIDE SEQUENCE</scope>
    <source>
        <strain evidence="3">NY0171</strain>
    </source>
</reference>
<accession>A0ABQ5KRA1</accession>
<feature type="compositionally biased region" description="Basic residues" evidence="1">
    <location>
        <begin position="905"/>
        <end position="917"/>
    </location>
</feature>
<keyword evidence="4" id="KW-1185">Reference proteome</keyword>
<dbReference type="EMBL" id="BQXS01010900">
    <property type="protein sequence ID" value="GKT35006.1"/>
    <property type="molecule type" value="Genomic_DNA"/>
</dbReference>
<feature type="transmembrane region" description="Helical" evidence="2">
    <location>
        <begin position="1263"/>
        <end position="1283"/>
    </location>
</feature>
<sequence>MNQLHNLEEINSPNNGEMKACELSVRNLSRLIFLSMTTKSSTSDENDIIYSIPIAAKRNLAIVIPNTSRIGGRIRYLNWPGIFLGLAEMLQYKYSDTPLKHSIMHLNTMLKHRLNYNQNISCINLVKEDFLGKIKNPHFSNSPFIRSSYIFPNTKQIPSILSVTPSLISSFKNAALEASSSNFASRPAISSIYSPFPVPSQVSGVLLGSASTDCLVGIGIGRVEEIVSCKDEEVEEARGELEEERMSGNGRGNGEAAAICGLLSVGVQISRIIHHNALKHTKDIQFNSKNKKSLSSPVLDRYSKSSLFAFLTSGIAFIHSHTPALCYPFPITSFSPSFSDSSISLSSFSSPGMHLPSLTLSPSLFASSFLSSSLFGISQHPLSPLSSCAATISSGLIGCLWQLCMWDKQANPQAFKPVIEQQIAVDSVPSHSSPLFFSRLRSFLAAQSLDSIPPLLKYLVEWPSETIEDGRDGEKNQDKKKNMDGFRRTRGSLRLTKNALSGSSDNEKTDHSISDLTPPSVSTPADTILLPFRRRSSAIALSLCLSRCARVSCETLDDNNTFSYVEHPHAQRLINQIMPVLSTMHSGCSVDSKEAEEKRRQRVWNQLEDERKQHLIIRCKHHQFNLSPKSNHIHSSLAMKQKEDTICHKKIKHGTKKKGDRHRKHGKMVHGQSYASQVSNFVPPTSSSLWNPPLSSMSTTFTSSILPPHTPLDLGSNWGKHPKLVRKERDIVNGTKLRSKRRQRHSQYDSDITPAASSNVFLTKDQDPLVFHHSGSSSYKGVINEPDNMFSLSSPSPMSVLSSHVSPINKVIIPFRRRMKGKKEKDQCQSSGCAKKVTFKPSMCSSSIKMPSSHLQSSRESNAVPAFSLSINVHAHTPASQSQSLSQWSRSIIQDSYDAEESKKSSHHHSKHSKKQQKWMPTSHSCLCPMGVCGGRVHLGQKDIQRLPFYPKSSTYYRSSSRDSADLFSESPLFPDSGFDSLNSPSSNYSSSSMSTGGNFMSFMFPHPQPLAPHHSIAFSSKHMLSPHSSHSHVSPHSSAPAAALVGLCICIWRFQVNTQMQDIIMHHFVRDSIRYVRFIVGDELFHQDIIKSNVILRCEDNIVVQEIDEEFSPSYNGGIRMVIPIEMLNDDYSLELPSLLVDSEDSKGSSNIIGCKKPSKLSHLDSRFSLSICSKFSFENVHFPSFLFSGAAAGSTWILSQQYVTLRQSISFLSCPEIVFGGLICSCISIPSLSHLVTLLLARREEAATGKKVYSFSHTLSLAVASVTYVCVGIALGLSASLSQIHQDQRSADVFVHVSSVVHSICELMYRSAEEWMLGVVSVLDMMWSVNIEPLLSCVYEYIRVVINKLYTAGQKIDDEKRLCVLLFELLGRRRKAVNVHSLEERKKGEEEEEKDEAKRKPDKVHYERENDNGPWKRRRSGASTILPKCFTRDIGEELSSASPFHPSSPSIDVYIPRDIVSFTLATSISALSLLSPGSEDPKLLSRINLISFFLHTGLLHLPAGRSSESSLDQQNDEFESSFVPGALGFGYHSSLQLAKGILCSKRKWRMWGRNGLVLLMCSLCWHSLECSNFDMNNNSSIIKTLFALILFGDE</sequence>
<dbReference type="Proteomes" id="UP001057375">
    <property type="component" value="Unassembled WGS sequence"/>
</dbReference>
<keyword evidence="2" id="KW-0812">Transmembrane</keyword>
<feature type="region of interest" description="Disordered" evidence="1">
    <location>
        <begin position="899"/>
        <end position="918"/>
    </location>
</feature>
<evidence type="ECO:0000256" key="2">
    <source>
        <dbReference type="SAM" id="Phobius"/>
    </source>
</evidence>
<proteinExistence type="predicted"/>
<feature type="region of interest" description="Disordered" evidence="1">
    <location>
        <begin position="1384"/>
        <end position="1422"/>
    </location>
</feature>
<feature type="region of interest" description="Disordered" evidence="1">
    <location>
        <begin position="468"/>
        <end position="519"/>
    </location>
</feature>
<feature type="transmembrane region" description="Helical" evidence="2">
    <location>
        <begin position="1219"/>
        <end position="1242"/>
    </location>
</feature>
<feature type="compositionally biased region" description="Basic and acidic residues" evidence="1">
    <location>
        <begin position="468"/>
        <end position="487"/>
    </location>
</feature>
<evidence type="ECO:0000313" key="3">
    <source>
        <dbReference type="EMBL" id="GKT35006.1"/>
    </source>
</evidence>
<keyword evidence="2" id="KW-1133">Transmembrane helix</keyword>
<keyword evidence="2" id="KW-0472">Membrane</keyword>
<name>A0ABQ5KRA1_9EUKA</name>
<organism evidence="3 4">
    <name type="scientific">Aduncisulcus paluster</name>
    <dbReference type="NCBI Taxonomy" id="2918883"/>
    <lineage>
        <taxon>Eukaryota</taxon>
        <taxon>Metamonada</taxon>
        <taxon>Carpediemonas-like organisms</taxon>
        <taxon>Aduncisulcus</taxon>
    </lineage>
</organism>
<evidence type="ECO:0000256" key="1">
    <source>
        <dbReference type="SAM" id="MobiDB-lite"/>
    </source>
</evidence>
<gene>
    <name evidence="3" type="ORF">ADUPG1_008257</name>
</gene>
<evidence type="ECO:0000313" key="4">
    <source>
        <dbReference type="Proteomes" id="UP001057375"/>
    </source>
</evidence>
<comment type="caution">
    <text evidence="3">The sequence shown here is derived from an EMBL/GenBank/DDBJ whole genome shotgun (WGS) entry which is preliminary data.</text>
</comment>
<feature type="compositionally biased region" description="Basic and acidic residues" evidence="1">
    <location>
        <begin position="1384"/>
        <end position="1413"/>
    </location>
</feature>